<dbReference type="PANTHER" id="PTHR23292:SF46">
    <property type="entry name" value="LIPOPOLYSACCHARIDE-INDUCED TUMOR NECROSIS FACTOR-ALPHA FACTOR HOMOLOG"/>
    <property type="match status" value="1"/>
</dbReference>
<dbReference type="Proteomes" id="UP001642483">
    <property type="component" value="Unassembled WGS sequence"/>
</dbReference>
<evidence type="ECO:0000256" key="1">
    <source>
        <dbReference type="ARBA" id="ARBA00004414"/>
    </source>
</evidence>
<dbReference type="InterPro" id="IPR006629">
    <property type="entry name" value="LITAF"/>
</dbReference>
<evidence type="ECO:0000256" key="5">
    <source>
        <dbReference type="ARBA" id="ARBA00022723"/>
    </source>
</evidence>
<evidence type="ECO:0000256" key="6">
    <source>
        <dbReference type="ARBA" id="ARBA00022833"/>
    </source>
</evidence>
<dbReference type="InterPro" id="IPR037519">
    <property type="entry name" value="LITAF_fam"/>
</dbReference>
<evidence type="ECO:0000313" key="11">
    <source>
        <dbReference type="Proteomes" id="UP001642483"/>
    </source>
</evidence>
<keyword evidence="11" id="KW-1185">Reference proteome</keyword>
<dbReference type="Pfam" id="PF10601">
    <property type="entry name" value="zf-LITAF-like"/>
    <property type="match status" value="1"/>
</dbReference>
<protein>
    <recommendedName>
        <fullName evidence="9">LITAF domain-containing protein</fullName>
    </recommendedName>
</protein>
<organism evidence="10 11">
    <name type="scientific">Clavelina lepadiformis</name>
    <name type="common">Light-bulb sea squirt</name>
    <name type="synonym">Ascidia lepadiformis</name>
    <dbReference type="NCBI Taxonomy" id="159417"/>
    <lineage>
        <taxon>Eukaryota</taxon>
        <taxon>Metazoa</taxon>
        <taxon>Chordata</taxon>
        <taxon>Tunicata</taxon>
        <taxon>Ascidiacea</taxon>
        <taxon>Aplousobranchia</taxon>
        <taxon>Clavelinidae</taxon>
        <taxon>Clavelina</taxon>
    </lineage>
</organism>
<dbReference type="PROSITE" id="PS51837">
    <property type="entry name" value="LITAF"/>
    <property type="match status" value="1"/>
</dbReference>
<dbReference type="SMART" id="SM00714">
    <property type="entry name" value="LITAF"/>
    <property type="match status" value="1"/>
</dbReference>
<feature type="domain" description="LITAF" evidence="9">
    <location>
        <begin position="33"/>
        <end position="117"/>
    </location>
</feature>
<gene>
    <name evidence="10" type="ORF">CVLEPA_LOCUS11787</name>
</gene>
<keyword evidence="7 8" id="KW-0472">Membrane</keyword>
<evidence type="ECO:0000313" key="10">
    <source>
        <dbReference type="EMBL" id="CAK8681564.1"/>
    </source>
</evidence>
<feature type="transmembrane region" description="Helical" evidence="8">
    <location>
        <begin position="71"/>
        <end position="94"/>
    </location>
</feature>
<keyword evidence="5" id="KW-0479">Metal-binding</keyword>
<proteinExistence type="inferred from homology"/>
<comment type="caution">
    <text evidence="10">The sequence shown here is derived from an EMBL/GenBank/DDBJ whole genome shotgun (WGS) entry which is preliminary data.</text>
</comment>
<evidence type="ECO:0000259" key="9">
    <source>
        <dbReference type="PROSITE" id="PS51837"/>
    </source>
</evidence>
<dbReference type="EMBL" id="CAWYQH010000079">
    <property type="protein sequence ID" value="CAK8681564.1"/>
    <property type="molecule type" value="Genomic_DNA"/>
</dbReference>
<evidence type="ECO:0000256" key="4">
    <source>
        <dbReference type="ARBA" id="ARBA00005975"/>
    </source>
</evidence>
<reference evidence="10 11" key="1">
    <citation type="submission" date="2024-02" db="EMBL/GenBank/DDBJ databases">
        <authorList>
            <person name="Daric V."/>
            <person name="Darras S."/>
        </authorList>
    </citation>
    <scope>NUCLEOTIDE SEQUENCE [LARGE SCALE GENOMIC DNA]</scope>
</reference>
<comment type="subcellular location">
    <subcellularLocation>
        <location evidence="2">Endosome membrane</location>
        <topology evidence="2">Peripheral membrane protein</topology>
    </subcellularLocation>
    <subcellularLocation>
        <location evidence="1">Late endosome membrane</location>
    </subcellularLocation>
    <subcellularLocation>
        <location evidence="3">Lysosome membrane</location>
        <topology evidence="3">Peripheral membrane protein</topology>
        <orientation evidence="3">Cytoplasmic side</orientation>
    </subcellularLocation>
</comment>
<accession>A0ABP0FPK2</accession>
<keyword evidence="6" id="KW-0862">Zinc</keyword>
<name>A0ABP0FPK2_CLALP</name>
<evidence type="ECO:0000256" key="8">
    <source>
        <dbReference type="SAM" id="Phobius"/>
    </source>
</evidence>
<evidence type="ECO:0000256" key="7">
    <source>
        <dbReference type="ARBA" id="ARBA00023136"/>
    </source>
</evidence>
<dbReference type="PANTHER" id="PTHR23292">
    <property type="entry name" value="LIPOPOLYSACCHARIDE-INDUCED TUMOR NECROSIS FACTOR-ALPHA FACTOR"/>
    <property type="match status" value="1"/>
</dbReference>
<sequence length="118" mass="13390">MSYTPNPPEYNNISGQAYYNPSSYPFSPEPPVPPQVVIQTASLQSPHPKAVICPFCHHRVITKTKSEVGTFTWIVVGGLIFVGCWLGCCLIPFYMDDFKDVHHKCPKCDRVIDVFRRM</sequence>
<keyword evidence="8" id="KW-1133">Transmembrane helix</keyword>
<evidence type="ECO:0000256" key="2">
    <source>
        <dbReference type="ARBA" id="ARBA00004481"/>
    </source>
</evidence>
<evidence type="ECO:0000256" key="3">
    <source>
        <dbReference type="ARBA" id="ARBA00004630"/>
    </source>
</evidence>
<comment type="similarity">
    <text evidence="4">Belongs to the CDIP1/LITAF family.</text>
</comment>
<keyword evidence="8" id="KW-0812">Transmembrane</keyword>